<name>A0AA39GXP2_9BILA</name>
<evidence type="ECO:0000256" key="10">
    <source>
        <dbReference type="SAM" id="Phobius"/>
    </source>
</evidence>
<dbReference type="Pfam" id="PF10320">
    <property type="entry name" value="7TM_GPCR_Srsx"/>
    <property type="match status" value="1"/>
</dbReference>
<dbReference type="PANTHER" id="PTHR24246:SF27">
    <property type="entry name" value="ADENOSINE RECEPTOR, ISOFORM A"/>
    <property type="match status" value="1"/>
</dbReference>
<keyword evidence="6 10" id="KW-0472">Membrane</keyword>
<keyword evidence="13" id="KW-1185">Reference proteome</keyword>
<evidence type="ECO:0000313" key="13">
    <source>
        <dbReference type="Proteomes" id="UP001175271"/>
    </source>
</evidence>
<proteinExistence type="predicted"/>
<dbReference type="GO" id="GO:0004930">
    <property type="term" value="F:G protein-coupled receptor activity"/>
    <property type="evidence" value="ECO:0007669"/>
    <property type="project" value="UniProtKB-KW"/>
</dbReference>
<gene>
    <name evidence="12" type="ORF">QR680_000863</name>
</gene>
<dbReference type="InterPro" id="IPR000276">
    <property type="entry name" value="GPCR_Rhodpsn"/>
</dbReference>
<dbReference type="PANTHER" id="PTHR24246">
    <property type="entry name" value="OLFACTORY RECEPTOR AND ADENOSINE RECEPTOR"/>
    <property type="match status" value="1"/>
</dbReference>
<feature type="transmembrane region" description="Helical" evidence="10">
    <location>
        <begin position="165"/>
        <end position="187"/>
    </location>
</feature>
<reference evidence="12" key="1">
    <citation type="submission" date="2023-06" db="EMBL/GenBank/DDBJ databases">
        <title>Genomic analysis of the entomopathogenic nematode Steinernema hermaphroditum.</title>
        <authorList>
            <person name="Schwarz E.M."/>
            <person name="Heppert J.K."/>
            <person name="Baniya A."/>
            <person name="Schwartz H.T."/>
            <person name="Tan C.-H."/>
            <person name="Antoshechkin I."/>
            <person name="Sternberg P.W."/>
            <person name="Goodrich-Blair H."/>
            <person name="Dillman A.R."/>
        </authorList>
    </citation>
    <scope>NUCLEOTIDE SEQUENCE</scope>
    <source>
        <strain evidence="12">PS9179</strain>
        <tissue evidence="12">Whole animal</tissue>
    </source>
</reference>
<evidence type="ECO:0000313" key="12">
    <source>
        <dbReference type="EMBL" id="KAK0394663.1"/>
    </source>
</evidence>
<dbReference type="InterPro" id="IPR019424">
    <property type="entry name" value="7TM_GPCR_Srsx"/>
</dbReference>
<comment type="subcellular location">
    <subcellularLocation>
        <location evidence="1">Cell membrane</location>
        <topology evidence="1">Multi-pass membrane protein</topology>
    </subcellularLocation>
</comment>
<sequence>MRLSHATTLLPSVTQLKYFSRSPQKVCAISSASFSLPSAAICPSRLTKVYCVRSANKMNEIKRSPHCGLFDSSLNPRAHTWSQGDEHATLLKTFHHKRGRFPLFPGPVFIPLPEELESNERQETMRDTDVGLLLRFELYIGFGAFAVLTNVLVLIVLWSKKEMRMTLVLFQALALSDLINGVSYIFAGASRRLSLLSGHYHDLIHPLECAKAAFPAFLILGGLLPSFTNFMLALERLIAIQFITFYKRSCNVTGKIVLSLIGLLGATVVWVIGMLMMNDNDTILYTRMCDVLKASGQKFGIAHFALVSFLFFVSFLLLVIVALMANRRKTSKVSKEDTRRNRILFFITGCSVLLVATPNVVLVLQDVNALHLSDLIVGIIYCLYGISSSLNLFLYIAFRRDFRQRFCHLFLCNRRFALTVVTTTGGQTLPSRSA</sequence>
<accession>A0AA39GXP2</accession>
<feature type="transmembrane region" description="Helical" evidence="10">
    <location>
        <begin position="256"/>
        <end position="277"/>
    </location>
</feature>
<dbReference type="AlphaFoldDB" id="A0AA39GXP2"/>
<dbReference type="Proteomes" id="UP001175271">
    <property type="component" value="Unassembled WGS sequence"/>
</dbReference>
<evidence type="ECO:0000256" key="8">
    <source>
        <dbReference type="ARBA" id="ARBA00023180"/>
    </source>
</evidence>
<feature type="transmembrane region" description="Helical" evidence="10">
    <location>
        <begin position="376"/>
        <end position="398"/>
    </location>
</feature>
<keyword evidence="7" id="KW-0675">Receptor</keyword>
<dbReference type="Gene3D" id="1.20.1070.10">
    <property type="entry name" value="Rhodopsin 7-helix transmembrane proteins"/>
    <property type="match status" value="1"/>
</dbReference>
<evidence type="ECO:0000256" key="7">
    <source>
        <dbReference type="ARBA" id="ARBA00023170"/>
    </source>
</evidence>
<evidence type="ECO:0000259" key="11">
    <source>
        <dbReference type="PROSITE" id="PS50262"/>
    </source>
</evidence>
<keyword evidence="5" id="KW-0297">G-protein coupled receptor</keyword>
<keyword evidence="2" id="KW-1003">Cell membrane</keyword>
<evidence type="ECO:0000256" key="9">
    <source>
        <dbReference type="ARBA" id="ARBA00023224"/>
    </source>
</evidence>
<keyword evidence="8" id="KW-0325">Glycoprotein</keyword>
<protein>
    <recommendedName>
        <fullName evidence="11">G-protein coupled receptors family 1 profile domain-containing protein</fullName>
    </recommendedName>
</protein>
<feature type="domain" description="G-protein coupled receptors family 1 profile" evidence="11">
    <location>
        <begin position="149"/>
        <end position="395"/>
    </location>
</feature>
<dbReference type="SUPFAM" id="SSF81321">
    <property type="entry name" value="Family A G protein-coupled receptor-like"/>
    <property type="match status" value="1"/>
</dbReference>
<feature type="transmembrane region" description="Helical" evidence="10">
    <location>
        <begin position="301"/>
        <end position="323"/>
    </location>
</feature>
<dbReference type="InterPro" id="IPR017452">
    <property type="entry name" value="GPCR_Rhodpsn_7TM"/>
</dbReference>
<evidence type="ECO:0000256" key="2">
    <source>
        <dbReference type="ARBA" id="ARBA00022475"/>
    </source>
</evidence>
<feature type="transmembrane region" description="Helical" evidence="10">
    <location>
        <begin position="138"/>
        <end position="158"/>
    </location>
</feature>
<dbReference type="EMBL" id="JAUCMV010000005">
    <property type="protein sequence ID" value="KAK0394663.1"/>
    <property type="molecule type" value="Genomic_DNA"/>
</dbReference>
<feature type="transmembrane region" description="Helical" evidence="10">
    <location>
        <begin position="343"/>
        <end position="364"/>
    </location>
</feature>
<dbReference type="GO" id="GO:0005886">
    <property type="term" value="C:plasma membrane"/>
    <property type="evidence" value="ECO:0007669"/>
    <property type="project" value="UniProtKB-SubCell"/>
</dbReference>
<keyword evidence="4 10" id="KW-1133">Transmembrane helix</keyword>
<evidence type="ECO:0000256" key="4">
    <source>
        <dbReference type="ARBA" id="ARBA00022989"/>
    </source>
</evidence>
<comment type="caution">
    <text evidence="12">The sequence shown here is derived from an EMBL/GenBank/DDBJ whole genome shotgun (WGS) entry which is preliminary data.</text>
</comment>
<dbReference type="PROSITE" id="PS50262">
    <property type="entry name" value="G_PROTEIN_RECEP_F1_2"/>
    <property type="match status" value="1"/>
</dbReference>
<keyword evidence="3 10" id="KW-0812">Transmembrane</keyword>
<feature type="transmembrane region" description="Helical" evidence="10">
    <location>
        <begin position="212"/>
        <end position="235"/>
    </location>
</feature>
<evidence type="ECO:0000256" key="3">
    <source>
        <dbReference type="ARBA" id="ARBA00022692"/>
    </source>
</evidence>
<evidence type="ECO:0000256" key="5">
    <source>
        <dbReference type="ARBA" id="ARBA00023040"/>
    </source>
</evidence>
<dbReference type="CDD" id="cd00637">
    <property type="entry name" value="7tm_classA_rhodopsin-like"/>
    <property type="match status" value="1"/>
</dbReference>
<evidence type="ECO:0000256" key="1">
    <source>
        <dbReference type="ARBA" id="ARBA00004651"/>
    </source>
</evidence>
<evidence type="ECO:0000256" key="6">
    <source>
        <dbReference type="ARBA" id="ARBA00023136"/>
    </source>
</evidence>
<keyword evidence="9" id="KW-0807">Transducer</keyword>
<organism evidence="12 13">
    <name type="scientific">Steinernema hermaphroditum</name>
    <dbReference type="NCBI Taxonomy" id="289476"/>
    <lineage>
        <taxon>Eukaryota</taxon>
        <taxon>Metazoa</taxon>
        <taxon>Ecdysozoa</taxon>
        <taxon>Nematoda</taxon>
        <taxon>Chromadorea</taxon>
        <taxon>Rhabditida</taxon>
        <taxon>Tylenchina</taxon>
        <taxon>Panagrolaimomorpha</taxon>
        <taxon>Strongyloidoidea</taxon>
        <taxon>Steinernematidae</taxon>
        <taxon>Steinernema</taxon>
    </lineage>
</organism>
<dbReference type="SMART" id="SM01381">
    <property type="entry name" value="7TM_GPCR_Srsx"/>
    <property type="match status" value="1"/>
</dbReference>